<organism evidence="3 4">
    <name type="scientific">Pseudoalteromonas fenneropenaei</name>
    <dbReference type="NCBI Taxonomy" id="1737459"/>
    <lineage>
        <taxon>Bacteria</taxon>
        <taxon>Pseudomonadati</taxon>
        <taxon>Pseudomonadota</taxon>
        <taxon>Gammaproteobacteria</taxon>
        <taxon>Alteromonadales</taxon>
        <taxon>Pseudoalteromonadaceae</taxon>
        <taxon>Pseudoalteromonas</taxon>
    </lineage>
</organism>
<dbReference type="PROSITE" id="PS51257">
    <property type="entry name" value="PROKAR_LIPOPROTEIN"/>
    <property type="match status" value="1"/>
</dbReference>
<reference evidence="4" key="1">
    <citation type="journal article" date="2019" name="Int. J. Syst. Evol. Microbiol.">
        <title>The Global Catalogue of Microorganisms (GCM) 10K type strain sequencing project: providing services to taxonomists for standard genome sequencing and annotation.</title>
        <authorList>
            <consortium name="The Broad Institute Genomics Platform"/>
            <consortium name="The Broad Institute Genome Sequencing Center for Infectious Disease"/>
            <person name="Wu L."/>
            <person name="Ma J."/>
        </authorList>
    </citation>
    <scope>NUCLEOTIDE SEQUENCE [LARGE SCALE GENOMIC DNA]</scope>
    <source>
        <strain evidence="4">KCTC 42730</strain>
    </source>
</reference>
<feature type="signal peptide" evidence="2">
    <location>
        <begin position="1"/>
        <end position="19"/>
    </location>
</feature>
<comment type="caution">
    <text evidence="3">The sequence shown here is derived from an EMBL/GenBank/DDBJ whole genome shotgun (WGS) entry which is preliminary data.</text>
</comment>
<evidence type="ECO:0000313" key="4">
    <source>
        <dbReference type="Proteomes" id="UP001595453"/>
    </source>
</evidence>
<evidence type="ECO:0008006" key="5">
    <source>
        <dbReference type="Google" id="ProtNLM"/>
    </source>
</evidence>
<keyword evidence="2" id="KW-0732">Signal</keyword>
<dbReference type="EMBL" id="JBHRSD010000001">
    <property type="protein sequence ID" value="MFC3030923.1"/>
    <property type="molecule type" value="Genomic_DNA"/>
</dbReference>
<evidence type="ECO:0000256" key="2">
    <source>
        <dbReference type="SAM" id="SignalP"/>
    </source>
</evidence>
<evidence type="ECO:0000256" key="1">
    <source>
        <dbReference type="SAM" id="MobiDB-lite"/>
    </source>
</evidence>
<feature type="compositionally biased region" description="Polar residues" evidence="1">
    <location>
        <begin position="37"/>
        <end position="46"/>
    </location>
</feature>
<sequence>MLKLSLTVLSMLGVLSACSDTQSVTQANDEPQRNEQVENPQAPISLSSPGELAWVVNADAAKDVAQAIAKQDFRLLAVAGRGAMVPGVPLEQKDSLIAKCNVRYMQGTSDVLKDKQQREWQQRAIAYAKQYNALLLPFCQ</sequence>
<feature type="region of interest" description="Disordered" evidence="1">
    <location>
        <begin position="23"/>
        <end position="46"/>
    </location>
</feature>
<gene>
    <name evidence="3" type="ORF">ACFOEE_00055</name>
</gene>
<proteinExistence type="predicted"/>
<accession>A0ABV7CDV4</accession>
<feature type="chain" id="PRO_5045691117" description="Lipoprotein" evidence="2">
    <location>
        <begin position="20"/>
        <end position="140"/>
    </location>
</feature>
<dbReference type="RefSeq" id="WP_377119600.1">
    <property type="nucleotide sequence ID" value="NZ_JBHRSD010000001.1"/>
</dbReference>
<keyword evidence="4" id="KW-1185">Reference proteome</keyword>
<dbReference type="Proteomes" id="UP001595453">
    <property type="component" value="Unassembled WGS sequence"/>
</dbReference>
<protein>
    <recommendedName>
        <fullName evidence="5">Lipoprotein</fullName>
    </recommendedName>
</protein>
<evidence type="ECO:0000313" key="3">
    <source>
        <dbReference type="EMBL" id="MFC3030923.1"/>
    </source>
</evidence>
<name>A0ABV7CDV4_9GAMM</name>